<evidence type="ECO:0000256" key="4">
    <source>
        <dbReference type="ARBA" id="ARBA00023125"/>
    </source>
</evidence>
<keyword evidence="7" id="KW-0808">Transferase</keyword>
<evidence type="ECO:0000313" key="7">
    <source>
        <dbReference type="EMBL" id="UWX06357.1"/>
    </source>
</evidence>
<dbReference type="EMBL" id="CP065938">
    <property type="protein sequence ID" value="UWX06357.1"/>
    <property type="molecule type" value="Genomic_DNA"/>
</dbReference>
<evidence type="ECO:0000259" key="6">
    <source>
        <dbReference type="PROSITE" id="PS50949"/>
    </source>
</evidence>
<protein>
    <submittedName>
        <fullName evidence="7">PLP-dependent aminotransferase family protein</fullName>
    </submittedName>
</protein>
<dbReference type="SMART" id="SM00345">
    <property type="entry name" value="HTH_GNTR"/>
    <property type="match status" value="1"/>
</dbReference>
<evidence type="ECO:0000256" key="1">
    <source>
        <dbReference type="ARBA" id="ARBA00005384"/>
    </source>
</evidence>
<feature type="domain" description="HTH gntR-type" evidence="6">
    <location>
        <begin position="17"/>
        <end position="85"/>
    </location>
</feature>
<dbReference type="PROSITE" id="PS50949">
    <property type="entry name" value="HTH_GNTR"/>
    <property type="match status" value="1"/>
</dbReference>
<accession>A0ABY5Y4R0</accession>
<keyword evidence="4" id="KW-0238">DNA-binding</keyword>
<keyword evidence="2" id="KW-0663">Pyridoxal phosphate</keyword>
<gene>
    <name evidence="7" type="ORF">JBF11_03330</name>
</gene>
<dbReference type="InterPro" id="IPR000524">
    <property type="entry name" value="Tscrpt_reg_HTH_GntR"/>
</dbReference>
<dbReference type="InterPro" id="IPR015421">
    <property type="entry name" value="PyrdxlP-dep_Trfase_major"/>
</dbReference>
<dbReference type="InterPro" id="IPR051446">
    <property type="entry name" value="HTH_trans_reg/aminotransferase"/>
</dbReference>
<dbReference type="RefSeq" id="WP_334315962.1">
    <property type="nucleotide sequence ID" value="NZ_CP065938.1"/>
</dbReference>
<keyword evidence="5" id="KW-0804">Transcription</keyword>
<proteinExistence type="inferred from homology"/>
<keyword evidence="7" id="KW-0032">Aminotransferase</keyword>
<dbReference type="Gene3D" id="1.10.10.10">
    <property type="entry name" value="Winged helix-like DNA-binding domain superfamily/Winged helix DNA-binding domain"/>
    <property type="match status" value="1"/>
</dbReference>
<evidence type="ECO:0000256" key="2">
    <source>
        <dbReference type="ARBA" id="ARBA00022898"/>
    </source>
</evidence>
<keyword evidence="8" id="KW-1185">Reference proteome</keyword>
<dbReference type="InterPro" id="IPR015424">
    <property type="entry name" value="PyrdxlP-dep_Trfase"/>
</dbReference>
<keyword evidence="3" id="KW-0805">Transcription regulation</keyword>
<dbReference type="SUPFAM" id="SSF53383">
    <property type="entry name" value="PLP-dependent transferases"/>
    <property type="match status" value="1"/>
</dbReference>
<dbReference type="Proteomes" id="UP001058120">
    <property type="component" value="Chromosome"/>
</dbReference>
<reference evidence="7" key="1">
    <citation type="submission" date="2020-12" db="EMBL/GenBank/DDBJ databases">
        <title>Taurinivorans muris gen. nov., sp. nov., fundamental and realized metabolic niche of a ubiquitous sulfidogenic bacterium in the murine intestine.</title>
        <authorList>
            <person name="Ye H."/>
            <person name="Hanson B.T."/>
            <person name="Loy A."/>
        </authorList>
    </citation>
    <scope>NUCLEOTIDE SEQUENCE</scope>
    <source>
        <strain evidence="7">LT0009</strain>
    </source>
</reference>
<dbReference type="InterPro" id="IPR004839">
    <property type="entry name" value="Aminotransferase_I/II_large"/>
</dbReference>
<dbReference type="InterPro" id="IPR036390">
    <property type="entry name" value="WH_DNA-bd_sf"/>
</dbReference>
<dbReference type="PANTHER" id="PTHR46577:SF1">
    <property type="entry name" value="HTH-TYPE TRANSCRIPTIONAL REGULATORY PROTEIN GABR"/>
    <property type="match status" value="1"/>
</dbReference>
<name>A0ABY5Y4R0_9BACT</name>
<organism evidence="7 8">
    <name type="scientific">Taurinivorans muris</name>
    <dbReference type="NCBI Taxonomy" id="2787751"/>
    <lineage>
        <taxon>Bacteria</taxon>
        <taxon>Pseudomonadati</taxon>
        <taxon>Thermodesulfobacteriota</taxon>
        <taxon>Desulfovibrionia</taxon>
        <taxon>Desulfovibrionales</taxon>
        <taxon>Desulfovibrionaceae</taxon>
        <taxon>Taurinivorans</taxon>
    </lineage>
</organism>
<evidence type="ECO:0000256" key="5">
    <source>
        <dbReference type="ARBA" id="ARBA00023163"/>
    </source>
</evidence>
<dbReference type="SUPFAM" id="SSF46785">
    <property type="entry name" value="Winged helix' DNA-binding domain"/>
    <property type="match status" value="1"/>
</dbReference>
<dbReference type="InterPro" id="IPR015422">
    <property type="entry name" value="PyrdxlP-dep_Trfase_small"/>
</dbReference>
<dbReference type="InterPro" id="IPR036388">
    <property type="entry name" value="WH-like_DNA-bd_sf"/>
</dbReference>
<sequence length="452" mass="50353">MQIVTLIQEELAENPQLPFYLNFIKALQKGIADNSLPVGSGLPTHRKLAEELSLSVGTVTRAYKEAQKHSLTSSVIGRGTIISKPSKHIDIVNEQQKYYDLSFVSPFEYLNPSLDSALEHIDIQDKELLKYHEPRGMLKHRKTGALWAKNFGLTVSEKNILVCAGAQHALLSLLIGLFRAGDKIAAETITYPLLKEICQRLSLQLVPIKMDELGIIPKHFELACKNGDIKGLYLMPSCQNPTLSQIPEFRRQALVDLCRKYDVKIIEDDVYALSLEQKLPPLASLCPERTFFIASISEALSGGLRIAYAASPDEFVQRIEQSIGYSISMAAPLMAEIASYWIESKIAEQTLWAKKEEAAARNVLIRRILDGFSLETRSTGFYAWLSLPPPWTNEHFTETAKNNDVLVADCSHFSLLSPPAKNAVRLALGGIEKREDLTKALTVLAKILHSSI</sequence>
<dbReference type="GO" id="GO:0008483">
    <property type="term" value="F:transaminase activity"/>
    <property type="evidence" value="ECO:0007669"/>
    <property type="project" value="UniProtKB-KW"/>
</dbReference>
<dbReference type="Gene3D" id="3.40.640.10">
    <property type="entry name" value="Type I PLP-dependent aspartate aminotransferase-like (Major domain)"/>
    <property type="match status" value="1"/>
</dbReference>
<dbReference type="PANTHER" id="PTHR46577">
    <property type="entry name" value="HTH-TYPE TRANSCRIPTIONAL REGULATORY PROTEIN GABR"/>
    <property type="match status" value="1"/>
</dbReference>
<dbReference type="Gene3D" id="3.90.1150.10">
    <property type="entry name" value="Aspartate Aminotransferase, domain 1"/>
    <property type="match status" value="1"/>
</dbReference>
<evidence type="ECO:0000313" key="8">
    <source>
        <dbReference type="Proteomes" id="UP001058120"/>
    </source>
</evidence>
<dbReference type="Pfam" id="PF00155">
    <property type="entry name" value="Aminotran_1_2"/>
    <property type="match status" value="1"/>
</dbReference>
<comment type="similarity">
    <text evidence="1">In the C-terminal section; belongs to the class-I pyridoxal-phosphate-dependent aminotransferase family.</text>
</comment>
<evidence type="ECO:0000256" key="3">
    <source>
        <dbReference type="ARBA" id="ARBA00023015"/>
    </source>
</evidence>
<dbReference type="CDD" id="cd00609">
    <property type="entry name" value="AAT_like"/>
    <property type="match status" value="1"/>
</dbReference>